<protein>
    <submittedName>
        <fullName evidence="2">T9SS C-terminal target domain-containing protein</fullName>
    </submittedName>
</protein>
<evidence type="ECO:0000313" key="3">
    <source>
        <dbReference type="Proteomes" id="UP000263900"/>
    </source>
</evidence>
<proteinExistence type="predicted"/>
<reference evidence="2 3" key="1">
    <citation type="submission" date="2018-09" db="EMBL/GenBank/DDBJ databases">
        <title>Genome sequencing of strain 6GH32-13.</title>
        <authorList>
            <person name="Weon H.-Y."/>
            <person name="Heo J."/>
            <person name="Kwon S.-W."/>
        </authorList>
    </citation>
    <scope>NUCLEOTIDE SEQUENCE [LARGE SCALE GENOMIC DNA]</scope>
    <source>
        <strain evidence="2 3">5GH32-13</strain>
    </source>
</reference>
<feature type="transmembrane region" description="Helical" evidence="1">
    <location>
        <begin position="25"/>
        <end position="43"/>
    </location>
</feature>
<dbReference type="AlphaFoldDB" id="A0A3B7MWH9"/>
<gene>
    <name evidence="2" type="ORF">D3H65_29185</name>
</gene>
<dbReference type="NCBIfam" id="TIGR04183">
    <property type="entry name" value="Por_Secre_tail"/>
    <property type="match status" value="1"/>
</dbReference>
<sequence length="429" mass="46568">MYPNCTHVLNALIVSYRACARRFNYLYGIGLVSAMLLSSVASAQCIPPSMTFKTPTLIGGTARQVGAIYKFANVATGVDATIQIMGLTGGAGLNDMDNTTQGYYDAWQPYVTAGGSGTSYLDWKITFKKAGTTIDTLLRCLAITAVDIDGDGSRLKEFIVASTPGAYAVDPNTNLTVSFDGVNSHATGNVSTVPNIDTSERKYMFQMNFTNVSTIYYRNGSISTKSATDVRHTCIYFKSFFDTDLITLPVRIVAFTAKTGTEGVNLEWTTADEKEVQQYTVLRSVDGVNWDNIGKVNVQQDVRNYAFLDKTKATGRVYYKLQQTSTSGSVGFSRIIGVNNHAGGALSVIIPTLVSKNIPVQLETPVAEVYHLAIYNSQGSIISQRSYTAQPGINFLQLQLPGQHAAGMYMVAVRNTQGVVIARSRVIVQ</sequence>
<dbReference type="Gene3D" id="2.60.40.10">
    <property type="entry name" value="Immunoglobulins"/>
    <property type="match status" value="1"/>
</dbReference>
<name>A0A3B7MWH9_9BACT</name>
<dbReference type="EMBL" id="CP032157">
    <property type="protein sequence ID" value="AXY77813.1"/>
    <property type="molecule type" value="Genomic_DNA"/>
</dbReference>
<dbReference type="InterPro" id="IPR013783">
    <property type="entry name" value="Ig-like_fold"/>
</dbReference>
<accession>A0A3B7MWH9</accession>
<dbReference type="OrthoDB" id="652131at2"/>
<keyword evidence="3" id="KW-1185">Reference proteome</keyword>
<dbReference type="InterPro" id="IPR026444">
    <property type="entry name" value="Secre_tail"/>
</dbReference>
<organism evidence="2 3">
    <name type="scientific">Paraflavitalea soli</name>
    <dbReference type="NCBI Taxonomy" id="2315862"/>
    <lineage>
        <taxon>Bacteria</taxon>
        <taxon>Pseudomonadati</taxon>
        <taxon>Bacteroidota</taxon>
        <taxon>Chitinophagia</taxon>
        <taxon>Chitinophagales</taxon>
        <taxon>Chitinophagaceae</taxon>
        <taxon>Paraflavitalea</taxon>
    </lineage>
</organism>
<dbReference type="KEGG" id="pseg:D3H65_29185"/>
<keyword evidence="1" id="KW-0812">Transmembrane</keyword>
<dbReference type="RefSeq" id="WP_119053686.1">
    <property type="nucleotide sequence ID" value="NZ_CP032157.1"/>
</dbReference>
<evidence type="ECO:0000313" key="2">
    <source>
        <dbReference type="EMBL" id="AXY77813.1"/>
    </source>
</evidence>
<dbReference type="Proteomes" id="UP000263900">
    <property type="component" value="Chromosome"/>
</dbReference>
<keyword evidence="1" id="KW-0472">Membrane</keyword>
<evidence type="ECO:0000256" key="1">
    <source>
        <dbReference type="SAM" id="Phobius"/>
    </source>
</evidence>
<keyword evidence="1" id="KW-1133">Transmembrane helix</keyword>